<dbReference type="InterPro" id="IPR000304">
    <property type="entry name" value="Pyrroline-COOH_reductase"/>
</dbReference>
<keyword evidence="5" id="KW-1185">Reference proteome</keyword>
<dbReference type="EC" id="1.5.1.2" evidence="4"/>
<dbReference type="Pfam" id="PF03807">
    <property type="entry name" value="F420_oxidored"/>
    <property type="match status" value="1"/>
</dbReference>
<organism evidence="4 5">
    <name type="scientific">Rhizobium altiplani</name>
    <dbReference type="NCBI Taxonomy" id="1864509"/>
    <lineage>
        <taxon>Bacteria</taxon>
        <taxon>Pseudomonadati</taxon>
        <taxon>Pseudomonadota</taxon>
        <taxon>Alphaproteobacteria</taxon>
        <taxon>Hyphomicrobiales</taxon>
        <taxon>Rhizobiaceae</taxon>
        <taxon>Rhizobium/Agrobacterium group</taxon>
        <taxon>Rhizobium</taxon>
    </lineage>
</organism>
<dbReference type="SUPFAM" id="SSF51735">
    <property type="entry name" value="NAD(P)-binding Rossmann-fold domains"/>
    <property type="match status" value="1"/>
</dbReference>
<dbReference type="InterPro" id="IPR028939">
    <property type="entry name" value="P5C_Rdtase_cat_N"/>
</dbReference>
<evidence type="ECO:0000259" key="3">
    <source>
        <dbReference type="Pfam" id="PF03807"/>
    </source>
</evidence>
<dbReference type="InterPro" id="IPR036291">
    <property type="entry name" value="NAD(P)-bd_dom_sf"/>
</dbReference>
<feature type="binding site" evidence="2">
    <location>
        <begin position="83"/>
        <end position="86"/>
    </location>
    <ligand>
        <name>NADP(+)</name>
        <dbReference type="ChEBI" id="CHEBI:58349"/>
    </ligand>
</feature>
<dbReference type="PANTHER" id="PTHR11645">
    <property type="entry name" value="PYRROLINE-5-CARBOXYLATE REDUCTASE"/>
    <property type="match status" value="1"/>
</dbReference>
<feature type="domain" description="Pyrroline-5-carboxylate reductase catalytic N-terminal" evidence="3">
    <location>
        <begin position="17"/>
        <end position="109"/>
    </location>
</feature>
<protein>
    <submittedName>
        <fullName evidence="4">Pyrroline-5-carboxylate reductase</fullName>
        <ecNumber evidence="4">1.5.1.2</ecNumber>
    </submittedName>
</protein>
<dbReference type="EMBL" id="LNCD01000033">
    <property type="protein sequence ID" value="KWV56972.1"/>
    <property type="molecule type" value="Genomic_DNA"/>
</dbReference>
<accession>A0A120FPH4</accession>
<proteinExistence type="inferred from homology"/>
<evidence type="ECO:0000256" key="2">
    <source>
        <dbReference type="PIRSR" id="PIRSR000193-1"/>
    </source>
</evidence>
<evidence type="ECO:0000313" key="5">
    <source>
        <dbReference type="Proteomes" id="UP000068164"/>
    </source>
</evidence>
<dbReference type="GO" id="GO:0055129">
    <property type="term" value="P:L-proline biosynthetic process"/>
    <property type="evidence" value="ECO:0007669"/>
    <property type="project" value="TreeGrafter"/>
</dbReference>
<comment type="caution">
    <text evidence="4">The sequence shown here is derived from an EMBL/GenBank/DDBJ whole genome shotgun (WGS) entry which is preliminary data.</text>
</comment>
<comment type="similarity">
    <text evidence="1">Belongs to the pyrroline-5-carboxylate reductase family.</text>
</comment>
<evidence type="ECO:0000313" key="4">
    <source>
        <dbReference type="EMBL" id="KWV56972.1"/>
    </source>
</evidence>
<name>A0A120FPH4_9HYPH</name>
<keyword evidence="2" id="KW-0521">NADP</keyword>
<dbReference type="AlphaFoldDB" id="A0A120FPH4"/>
<feature type="binding site" evidence="2">
    <location>
        <position position="70"/>
    </location>
    <ligand>
        <name>NADPH</name>
        <dbReference type="ChEBI" id="CHEBI:57783"/>
    </ligand>
</feature>
<dbReference type="NCBIfam" id="NF005063">
    <property type="entry name" value="PRK06476.1"/>
    <property type="match status" value="1"/>
</dbReference>
<dbReference type="Gene3D" id="3.40.50.720">
    <property type="entry name" value="NAD(P)-binding Rossmann-like Domain"/>
    <property type="match status" value="1"/>
</dbReference>
<dbReference type="OrthoDB" id="9805754at2"/>
<dbReference type="PANTHER" id="PTHR11645:SF13">
    <property type="entry name" value="PYRROLINE-5-CARBOXYLATE REDUCTASE CATALYTIC N-TERMINAL DOMAIN-CONTAINING PROTEIN"/>
    <property type="match status" value="1"/>
</dbReference>
<dbReference type="PIRSF" id="PIRSF000193">
    <property type="entry name" value="Pyrrol-5-carb_rd"/>
    <property type="match status" value="1"/>
</dbReference>
<gene>
    <name evidence="4" type="ORF">AS026_32710</name>
</gene>
<evidence type="ECO:0000256" key="1">
    <source>
        <dbReference type="ARBA" id="ARBA00005525"/>
    </source>
</evidence>
<reference evidence="4 5" key="1">
    <citation type="submission" date="2015-11" db="EMBL/GenBank/DDBJ databases">
        <title>Draft Genome Sequence of the Strain BR 10423 (Rhizobium sp.) isolated from nodules of Mimosa pudica.</title>
        <authorList>
            <person name="Barauna A.C."/>
            <person name="Zilli J.E."/>
            <person name="Simoes-Araujo J.L."/>
            <person name="Reis V.M."/>
            <person name="James E.K."/>
            <person name="Reis F.B.Jr."/>
            <person name="Rouws L.F."/>
            <person name="Passos S.R."/>
            <person name="Gois S.R."/>
        </authorList>
    </citation>
    <scope>NUCLEOTIDE SEQUENCE [LARGE SCALE GENOMIC DNA]</scope>
    <source>
        <strain evidence="4 5">BR10423</strain>
    </source>
</reference>
<keyword evidence="4" id="KW-0560">Oxidoreductase</keyword>
<dbReference type="GO" id="GO:0004735">
    <property type="term" value="F:pyrroline-5-carboxylate reductase activity"/>
    <property type="evidence" value="ECO:0007669"/>
    <property type="project" value="UniProtKB-EC"/>
</dbReference>
<sequence length="273" mass="28718">MSGLTTQHGESGVQTEKIGFIGTGAISDAMVRGLLTKPAAVAHVTISPRNAEIAQKLAADFAEVSIAADNQAVIDASDLVVLAVRPQIAKEVLGGLTFRKDQSVLSVIAATDRQALLEWIGADVHLVQAIPLPFVADREGVTAVFPPDPHVASLFSVLGTAVECETKEEYDLLAAASALMSTVMGIMDISATWLEQRGLAKGKGRAYIAPLFASLTQTALRSETVPLEELSSEFATKGGLNEQVLSDFQKNGGRDALISALDRVLARIKGAKA</sequence>
<dbReference type="Proteomes" id="UP000068164">
    <property type="component" value="Unassembled WGS sequence"/>
</dbReference>